<feature type="transmembrane region" description="Helical" evidence="1">
    <location>
        <begin position="68"/>
        <end position="97"/>
    </location>
</feature>
<reference evidence="3" key="2">
    <citation type="submission" date="2015-01" db="EMBL/GenBank/DDBJ databases">
        <title>Evolutionary Origins and Diversification of the Mycorrhizal Mutualists.</title>
        <authorList>
            <consortium name="DOE Joint Genome Institute"/>
            <consortium name="Mycorrhizal Genomics Consortium"/>
            <person name="Kohler A."/>
            <person name="Kuo A."/>
            <person name="Nagy L.G."/>
            <person name="Floudas D."/>
            <person name="Copeland A."/>
            <person name="Barry K.W."/>
            <person name="Cichocki N."/>
            <person name="Veneault-Fourrey C."/>
            <person name="LaButti K."/>
            <person name="Lindquist E.A."/>
            <person name="Lipzen A."/>
            <person name="Lundell T."/>
            <person name="Morin E."/>
            <person name="Murat C."/>
            <person name="Riley R."/>
            <person name="Ohm R."/>
            <person name="Sun H."/>
            <person name="Tunlid A."/>
            <person name="Henrissat B."/>
            <person name="Grigoriev I.V."/>
            <person name="Hibbett D.S."/>
            <person name="Martin F."/>
        </authorList>
    </citation>
    <scope>NUCLEOTIDE SEQUENCE [LARGE SCALE GENOMIC DNA]</scope>
    <source>
        <strain evidence="3">h7</strain>
    </source>
</reference>
<proteinExistence type="predicted"/>
<evidence type="ECO:0000256" key="1">
    <source>
        <dbReference type="SAM" id="Phobius"/>
    </source>
</evidence>
<name>A0A0C3CBB3_HEBCY</name>
<feature type="transmembrane region" description="Helical" evidence="1">
    <location>
        <begin position="103"/>
        <end position="124"/>
    </location>
</feature>
<dbReference type="HOGENOM" id="CLU_1713502_0_0_1"/>
<dbReference type="STRING" id="686832.A0A0C3CBB3"/>
<accession>A0A0C3CBB3</accession>
<dbReference type="Proteomes" id="UP000053424">
    <property type="component" value="Unassembled WGS sequence"/>
</dbReference>
<keyword evidence="1" id="KW-0472">Membrane</keyword>
<dbReference type="AlphaFoldDB" id="A0A0C3CBB3"/>
<organism evidence="2 3">
    <name type="scientific">Hebeloma cylindrosporum</name>
    <dbReference type="NCBI Taxonomy" id="76867"/>
    <lineage>
        <taxon>Eukaryota</taxon>
        <taxon>Fungi</taxon>
        <taxon>Dikarya</taxon>
        <taxon>Basidiomycota</taxon>
        <taxon>Agaricomycotina</taxon>
        <taxon>Agaricomycetes</taxon>
        <taxon>Agaricomycetidae</taxon>
        <taxon>Agaricales</taxon>
        <taxon>Agaricineae</taxon>
        <taxon>Hymenogastraceae</taxon>
        <taxon>Hebeloma</taxon>
    </lineage>
</organism>
<evidence type="ECO:0000313" key="2">
    <source>
        <dbReference type="EMBL" id="KIM41504.1"/>
    </source>
</evidence>
<dbReference type="EMBL" id="KN831780">
    <property type="protein sequence ID" value="KIM41504.1"/>
    <property type="molecule type" value="Genomic_DNA"/>
</dbReference>
<protein>
    <submittedName>
        <fullName evidence="2">Uncharacterized protein</fullName>
    </submittedName>
</protein>
<gene>
    <name evidence="2" type="ORF">M413DRAFT_72188</name>
</gene>
<keyword evidence="1" id="KW-0812">Transmembrane</keyword>
<dbReference type="PROSITE" id="PS51257">
    <property type="entry name" value="PROKAR_LIPOPROTEIN"/>
    <property type="match status" value="1"/>
</dbReference>
<keyword evidence="1" id="KW-1133">Transmembrane helix</keyword>
<evidence type="ECO:0000313" key="3">
    <source>
        <dbReference type="Proteomes" id="UP000053424"/>
    </source>
</evidence>
<feature type="transmembrane region" description="Helical" evidence="1">
    <location>
        <begin position="24"/>
        <end position="47"/>
    </location>
</feature>
<reference evidence="2 3" key="1">
    <citation type="submission" date="2014-04" db="EMBL/GenBank/DDBJ databases">
        <authorList>
            <consortium name="DOE Joint Genome Institute"/>
            <person name="Kuo A."/>
            <person name="Gay G."/>
            <person name="Dore J."/>
            <person name="Kohler A."/>
            <person name="Nagy L.G."/>
            <person name="Floudas D."/>
            <person name="Copeland A."/>
            <person name="Barry K.W."/>
            <person name="Cichocki N."/>
            <person name="Veneault-Fourrey C."/>
            <person name="LaButti K."/>
            <person name="Lindquist E.A."/>
            <person name="Lipzen A."/>
            <person name="Lundell T."/>
            <person name="Morin E."/>
            <person name="Murat C."/>
            <person name="Sun H."/>
            <person name="Tunlid A."/>
            <person name="Henrissat B."/>
            <person name="Grigoriev I.V."/>
            <person name="Hibbett D.S."/>
            <person name="Martin F."/>
            <person name="Nordberg H.P."/>
            <person name="Cantor M.N."/>
            <person name="Hua S.X."/>
        </authorList>
    </citation>
    <scope>NUCLEOTIDE SEQUENCE [LARGE SCALE GENOMIC DNA]</scope>
    <source>
        <strain evidence="3">h7</strain>
    </source>
</reference>
<sequence length="153" mass="16830">MASRADAAMFAITPGSIFELNSHAYTAIAASSTACGLGIACNMWFLLRYSWVDLETFVYRARDIYDSYVFFSLSSRMPTFCMLLSSVSLMAFLGLIACDAWPVGVLVIGILVAFVMILQFIVYGMHQSVTSALRVWRAGMVFIIQGFRCLGSG</sequence>
<keyword evidence="3" id="KW-1185">Reference proteome</keyword>
<dbReference type="OrthoDB" id="2642524at2759"/>